<reference evidence="2 3" key="1">
    <citation type="submission" date="2018-04" db="EMBL/GenBank/DDBJ databases">
        <title>Marixanthomonas spongiae HN-E44 sp. nov., isolated from a marine sponge.</title>
        <authorList>
            <person name="Luo L."/>
            <person name="Zhuang L."/>
        </authorList>
    </citation>
    <scope>NUCLEOTIDE SEQUENCE [LARGE SCALE GENOMIC DNA]</scope>
    <source>
        <strain evidence="2 3">HN-E44</strain>
    </source>
</reference>
<dbReference type="RefSeq" id="WP_116695356.1">
    <property type="nucleotide sequence ID" value="NZ_QEHR01000010.1"/>
</dbReference>
<dbReference type="OrthoDB" id="1352305at2"/>
<gene>
    <name evidence="2" type="ORF">DDV96_13770</name>
</gene>
<protein>
    <recommendedName>
        <fullName evidence="4">Lipoprotein</fullName>
    </recommendedName>
</protein>
<dbReference type="EMBL" id="QEHR01000010">
    <property type="protein sequence ID" value="PVW13171.1"/>
    <property type="molecule type" value="Genomic_DNA"/>
</dbReference>
<proteinExistence type="predicted"/>
<evidence type="ECO:0000256" key="1">
    <source>
        <dbReference type="SAM" id="SignalP"/>
    </source>
</evidence>
<dbReference type="AlphaFoldDB" id="A0A2U0HWC2"/>
<sequence>MKYIKFIMVSVFVLVMTSCATEDNSDDPENQEEINFGGEVSTAQFVYIYDKEFSENSYEATFNGEPITVVNSQKEEEDLLMFYVDPVLANANSENNVLRIPALDIKLRYKVVQSVLNASVEETMAPFFEVIDNAEIDTTTTVGENSQKFIDGFNQYYNSLSPVEKEDIAIFVQMNEDMFSLAYSRQQGLEPFQNFSKCRQAKFQTGVFGAGAALLANPGTMPLSIVSAALAVVSFTKAVKYCTFFMEDTIKHAFLSFENMVSSRTEGTGGKLATLEFVSGVSTSLNAVHGLRSLQASDASDTNEYISDFFSYVTKINDFIVTTLNNVIAWYNSQVSFFLQVEPYNTPVPIPENGTQEEAALEQYRYEMFDFSVADNNVSIVQQHFNNGTVSFKLKIAEGAAQQEITTTLNYTYTDLYNDEVTGSFPIVVKNPLKGFWDMVIFYNEIPVGEYQNLYAAGCPNIIDGKETMFGNFTFYEDNTFSYSWTTIQIAYNILYNEDCEITGDNENTTREHVEEGTGTYHYNGTNYILDYDEGGTETVHILGPDRIKIYQEEYVRQ</sequence>
<keyword evidence="3" id="KW-1185">Reference proteome</keyword>
<evidence type="ECO:0000313" key="3">
    <source>
        <dbReference type="Proteomes" id="UP000245962"/>
    </source>
</evidence>
<feature type="signal peptide" evidence="1">
    <location>
        <begin position="1"/>
        <end position="20"/>
    </location>
</feature>
<dbReference type="Proteomes" id="UP000245962">
    <property type="component" value="Unassembled WGS sequence"/>
</dbReference>
<accession>A0A2U0HWC2</accession>
<comment type="caution">
    <text evidence="2">The sequence shown here is derived from an EMBL/GenBank/DDBJ whole genome shotgun (WGS) entry which is preliminary data.</text>
</comment>
<evidence type="ECO:0000313" key="2">
    <source>
        <dbReference type="EMBL" id="PVW13171.1"/>
    </source>
</evidence>
<organism evidence="2 3">
    <name type="scientific">Marixanthomonas spongiae</name>
    <dbReference type="NCBI Taxonomy" id="2174845"/>
    <lineage>
        <taxon>Bacteria</taxon>
        <taxon>Pseudomonadati</taxon>
        <taxon>Bacteroidota</taxon>
        <taxon>Flavobacteriia</taxon>
        <taxon>Flavobacteriales</taxon>
        <taxon>Flavobacteriaceae</taxon>
        <taxon>Marixanthomonas</taxon>
    </lineage>
</organism>
<feature type="chain" id="PRO_5015538541" description="Lipoprotein" evidence="1">
    <location>
        <begin position="21"/>
        <end position="558"/>
    </location>
</feature>
<dbReference type="PROSITE" id="PS51257">
    <property type="entry name" value="PROKAR_LIPOPROTEIN"/>
    <property type="match status" value="1"/>
</dbReference>
<keyword evidence="1" id="KW-0732">Signal</keyword>
<name>A0A2U0HWC2_9FLAO</name>
<evidence type="ECO:0008006" key="4">
    <source>
        <dbReference type="Google" id="ProtNLM"/>
    </source>
</evidence>